<reference evidence="5" key="1">
    <citation type="submission" date="2020-04" db="EMBL/GenBank/DDBJ databases">
        <authorList>
            <person name="Tanveer F."/>
            <person name="Xie Y."/>
            <person name="Shinwari Z.K."/>
        </authorList>
    </citation>
    <scope>NUCLEOTIDE SEQUENCE</scope>
    <source>
        <strain evidence="5">MOSEL-ME25</strain>
    </source>
</reference>
<dbReference type="RefSeq" id="WP_040106151.1">
    <property type="nucleotide sequence ID" value="NZ_JABEVU030000001.1"/>
</dbReference>
<evidence type="ECO:0000256" key="3">
    <source>
        <dbReference type="SAM" id="MobiDB-lite"/>
    </source>
</evidence>
<feature type="compositionally biased region" description="Basic and acidic residues" evidence="3">
    <location>
        <begin position="28"/>
        <end position="49"/>
    </location>
</feature>
<dbReference type="InterPro" id="IPR003018">
    <property type="entry name" value="GAF"/>
</dbReference>
<keyword evidence="6" id="KW-1185">Reference proteome</keyword>
<keyword evidence="2" id="KW-0175">Coiled coil</keyword>
<feature type="domain" description="GAF" evidence="4">
    <location>
        <begin position="131"/>
        <end position="292"/>
    </location>
</feature>
<organism evidence="5 6">
    <name type="scientific">Salinicoccus roseus</name>
    <dbReference type="NCBI Taxonomy" id="45670"/>
    <lineage>
        <taxon>Bacteria</taxon>
        <taxon>Bacillati</taxon>
        <taxon>Bacillota</taxon>
        <taxon>Bacilli</taxon>
        <taxon>Bacillales</taxon>
        <taxon>Staphylococcaceae</taxon>
        <taxon>Salinicoccus</taxon>
    </lineage>
</organism>
<dbReference type="SMART" id="SM00065">
    <property type="entry name" value="GAF"/>
    <property type="match status" value="1"/>
</dbReference>
<dbReference type="PANTHER" id="PTHR33744">
    <property type="entry name" value="CARBOHYDRATE DIACID REGULATOR"/>
    <property type="match status" value="1"/>
</dbReference>
<dbReference type="InterPro" id="IPR025736">
    <property type="entry name" value="PucR_C-HTH_dom"/>
</dbReference>
<name>A0ABT4YJ03_9STAP</name>
<dbReference type="Pfam" id="PF13185">
    <property type="entry name" value="GAF_2"/>
    <property type="match status" value="1"/>
</dbReference>
<dbReference type="InterPro" id="IPR029016">
    <property type="entry name" value="GAF-like_dom_sf"/>
</dbReference>
<evidence type="ECO:0000259" key="4">
    <source>
        <dbReference type="SMART" id="SM00065"/>
    </source>
</evidence>
<gene>
    <name evidence="5" type="ORF">F7P68_0009680</name>
</gene>
<comment type="similarity">
    <text evidence="1">Belongs to the CdaR family.</text>
</comment>
<evidence type="ECO:0000313" key="5">
    <source>
        <dbReference type="EMBL" id="MDB0580802.1"/>
    </source>
</evidence>
<dbReference type="SUPFAM" id="SSF55781">
    <property type="entry name" value="GAF domain-like"/>
    <property type="match status" value="1"/>
</dbReference>
<dbReference type="Gene3D" id="1.10.10.2840">
    <property type="entry name" value="PucR C-terminal helix-turn-helix domain"/>
    <property type="match status" value="1"/>
</dbReference>
<accession>A0ABT4YJ03</accession>
<dbReference type="Pfam" id="PF13556">
    <property type="entry name" value="HTH_30"/>
    <property type="match status" value="1"/>
</dbReference>
<dbReference type="InterPro" id="IPR041522">
    <property type="entry name" value="CdaR_GGDEF"/>
</dbReference>
<dbReference type="Pfam" id="PF17853">
    <property type="entry name" value="GGDEF_2"/>
    <property type="match status" value="1"/>
</dbReference>
<evidence type="ECO:0000313" key="6">
    <source>
        <dbReference type="Proteomes" id="UP000527860"/>
    </source>
</evidence>
<reference evidence="5" key="2">
    <citation type="submission" date="2022-12" db="EMBL/GenBank/DDBJ databases">
        <title>Genome analysis and biological profiling of marine Salinicoccus roseus MOSEL-ME25.</title>
        <authorList>
            <person name="Mirza F.T."/>
            <person name="Xie Y."/>
            <person name="Shinwari Z.K."/>
        </authorList>
    </citation>
    <scope>NUCLEOTIDE SEQUENCE</scope>
    <source>
        <strain evidence="5">MOSEL-ME25</strain>
    </source>
</reference>
<evidence type="ECO:0000256" key="2">
    <source>
        <dbReference type="SAM" id="Coils"/>
    </source>
</evidence>
<evidence type="ECO:0000256" key="1">
    <source>
        <dbReference type="ARBA" id="ARBA00006754"/>
    </source>
</evidence>
<dbReference type="PANTHER" id="PTHR33744:SF1">
    <property type="entry name" value="DNA-BINDING TRANSCRIPTIONAL ACTIVATOR ADER"/>
    <property type="match status" value="1"/>
</dbReference>
<dbReference type="GeneID" id="77845555"/>
<proteinExistence type="inferred from homology"/>
<dbReference type="Proteomes" id="UP000527860">
    <property type="component" value="Unassembled WGS sequence"/>
</dbReference>
<feature type="coiled-coil region" evidence="2">
    <location>
        <begin position="288"/>
        <end position="318"/>
    </location>
</feature>
<comment type="caution">
    <text evidence="5">The sequence shown here is derived from an EMBL/GenBank/DDBJ whole genome shotgun (WGS) entry which is preliminary data.</text>
</comment>
<dbReference type="InterPro" id="IPR042070">
    <property type="entry name" value="PucR_C-HTH_sf"/>
</dbReference>
<dbReference type="Gene3D" id="3.30.450.40">
    <property type="match status" value="1"/>
</dbReference>
<protein>
    <submittedName>
        <fullName evidence="5">Helix-turn-helix domain-containing protein</fullName>
    </submittedName>
</protein>
<dbReference type="EMBL" id="JABEVU030000001">
    <property type="protein sequence ID" value="MDB0580802.1"/>
    <property type="molecule type" value="Genomic_DNA"/>
</dbReference>
<sequence length="707" mass="81279">MRMLKYIENFIAKEFGDVKFQISKHGSKGPEAETIEDRDPAGGREAAEHDPDEGCCYMEWEGGGTRLHFNYADGGCIVLHLSKHFNGVDEEVMEHLHHILYPLILEEELRRKTTEQKVMIESMHSISSSLELDHVLKTIIRHALNVIPASDAGFLMLYNTKKQRLIPKAPVGFNESIYRFETKVGESITGKVFEDGKSRIYNSYEEIIAGMHAHNVLPENYDSIHQSTGTSGKVEGAICVPVSMDEKRIGVMIIHQWKMKKRLDQGDILLLEAFAGQAAIAIENAQYHTETEERLQQITDLSAQLKEKNEQLQKRQEVHHTLTMLSIQNKGINVVVDGMQDMIDQQLQFFNGLENTFYSPGKYQKANFSVFEVKTMCMERTRDFHAVTGGGENFYFYPIYNGKIFIGCLIIALDREISEIDQITLEQGSTVLALELVNRQTATKIYHRRVYERFRKLLSYDREKLSEYGKELNLEVGGYWAVVVLEMESERDDLQYLDIHVHQLASRLNRELGDSAKLVYGFYNKISLLLSLERAEEIYDIKDKLNDIDIQGQSRKGTAFRGGISNVYRGLEYINKCYDEANNIISYLTSRDMLEVILYEDIGLNRLFLNQPTEDIDQFIHETLSPLTTDNSRYRELEKTLVAYMEMNRSPGRTAKLVHIHINTLYQRLHTIEELLGVDLNDSQDMLKIQLACHLRKSQLALQGMDE</sequence>
<dbReference type="InterPro" id="IPR051448">
    <property type="entry name" value="CdaR-like_regulators"/>
</dbReference>
<feature type="region of interest" description="Disordered" evidence="3">
    <location>
        <begin position="23"/>
        <end position="50"/>
    </location>
</feature>